<dbReference type="InterPro" id="IPR013211">
    <property type="entry name" value="LVIVD"/>
</dbReference>
<organism evidence="1 2">
    <name type="scientific">Candidatus Entotheonella gemina</name>
    <dbReference type="NCBI Taxonomy" id="1429439"/>
    <lineage>
        <taxon>Bacteria</taxon>
        <taxon>Pseudomonadati</taxon>
        <taxon>Nitrospinota/Tectimicrobiota group</taxon>
        <taxon>Candidatus Tectimicrobiota</taxon>
        <taxon>Candidatus Entotheonellia</taxon>
        <taxon>Candidatus Entotheonellales</taxon>
        <taxon>Candidatus Entotheonellaceae</taxon>
        <taxon>Candidatus Entotheonella</taxon>
    </lineage>
</organism>
<feature type="non-terminal residue" evidence="1">
    <location>
        <position position="1"/>
    </location>
</feature>
<dbReference type="InterPro" id="IPR011048">
    <property type="entry name" value="Haem_d1_sf"/>
</dbReference>
<dbReference type="EMBL" id="AZHX01001825">
    <property type="protein sequence ID" value="ETW99541.1"/>
    <property type="molecule type" value="Genomic_DNA"/>
</dbReference>
<dbReference type="Pfam" id="PF08309">
    <property type="entry name" value="LVIVD"/>
    <property type="match status" value="1"/>
</dbReference>
<reference evidence="1 2" key="1">
    <citation type="journal article" date="2014" name="Nature">
        <title>An environmental bacterial taxon with a large and distinct metabolic repertoire.</title>
        <authorList>
            <person name="Wilson M.C."/>
            <person name="Mori T."/>
            <person name="Ruckert C."/>
            <person name="Uria A.R."/>
            <person name="Helf M.J."/>
            <person name="Takada K."/>
            <person name="Gernert C."/>
            <person name="Steffens U.A."/>
            <person name="Heycke N."/>
            <person name="Schmitt S."/>
            <person name="Rinke C."/>
            <person name="Helfrich E.J."/>
            <person name="Brachmann A.O."/>
            <person name="Gurgui C."/>
            <person name="Wakimoto T."/>
            <person name="Kracht M."/>
            <person name="Crusemann M."/>
            <person name="Hentschel U."/>
            <person name="Abe I."/>
            <person name="Matsunaga S."/>
            <person name="Kalinowski J."/>
            <person name="Takeyama H."/>
            <person name="Piel J."/>
        </authorList>
    </citation>
    <scope>NUCLEOTIDE SEQUENCE [LARGE SCALE GENOMIC DNA]</scope>
    <source>
        <strain evidence="2">TSY2</strain>
    </source>
</reference>
<dbReference type="HOGENOM" id="CLU_453849_0_0_7"/>
<sequence>PRRVSRFRVQGRIVDLAVHNGIVYLACLDQGLAIVDARDLQQPRQLHQWPTRQAATGVATNGTDVFIAADALEVLDITNPETPVHKFTHYLKSTYGVALHPPYALAPSGTNGVQVVRMSEQGIAATLRSGHYAARLSIAGQEALLADTRGGLQILDLTPPGPPRLRATLGNIGTIVDVVHGGDLAYLANDSKGSSLVVADISHADTPRVIGRYHSESTVDVGLWDRWAITGDTAARLQLLDLKAGPRPTLKHTLTLDQKIHRIALRPPYALVASDAAGVHVVEILPQGQLRYRTTFEVSKAITDEDEEERPGRALDIALDGDDAYVASVEGGIDIFDIRDPLQPKRKAGYRHADEKGDHIIRLTLVPNLLYAIDNKRGIQILQRTENGSLTWVHGMEVPSGAPWGFTASGPYLAVTTLLNALYMYDVSTPTEPKLLSQVPYGGSAVTAKDDMLYIAVRGRRGIPGGLRLVEGFSTISGKAYRPLKARGVASLPGAQPDTYRVPRAYTYHSPSPVVSRAVSTTEIDVVSARLQVQDYWGTSGRIQYALSNDGGEQWHDAEPGTWLQFPQPGRDLRWRATLETSDVVHTPALDRITIEVATNSR</sequence>
<evidence type="ECO:0000313" key="2">
    <source>
        <dbReference type="Proteomes" id="UP000019140"/>
    </source>
</evidence>
<dbReference type="SUPFAM" id="SSF101908">
    <property type="entry name" value="Putative isomerase YbhE"/>
    <property type="match status" value="1"/>
</dbReference>
<dbReference type="SUPFAM" id="SSF51004">
    <property type="entry name" value="C-terminal (heme d1) domain of cytochrome cd1-nitrite reductase"/>
    <property type="match status" value="1"/>
</dbReference>
<dbReference type="AlphaFoldDB" id="W4LQ44"/>
<proteinExistence type="predicted"/>
<accession>W4LQ44</accession>
<name>W4LQ44_9BACT</name>
<evidence type="ECO:0000313" key="1">
    <source>
        <dbReference type="EMBL" id="ETW99541.1"/>
    </source>
</evidence>
<protein>
    <submittedName>
        <fullName evidence="1">Uncharacterized protein</fullName>
    </submittedName>
</protein>
<comment type="caution">
    <text evidence="1">The sequence shown here is derived from an EMBL/GenBank/DDBJ whole genome shotgun (WGS) entry which is preliminary data.</text>
</comment>
<keyword evidence="2" id="KW-1185">Reference proteome</keyword>
<dbReference type="Proteomes" id="UP000019140">
    <property type="component" value="Unassembled WGS sequence"/>
</dbReference>
<gene>
    <name evidence="1" type="ORF">ETSY2_40725</name>
</gene>